<accession>M4QGF4</accession>
<protein>
    <submittedName>
        <fullName evidence="1">Uncharacterized protein</fullName>
    </submittedName>
</protein>
<reference evidence="1 2" key="1">
    <citation type="submission" date="2010-11" db="EMBL/GenBank/DDBJ databases">
        <title>The Genome Sequence of Cyanophage P-RSM1.</title>
        <authorList>
            <consortium name="The Broad Institute Genome Sequencing Platform"/>
            <person name="Henn M.R."/>
            <person name="Sullivan M.S."/>
            <person name="Osburne M.S."/>
            <person name="Levin J."/>
            <person name="Malboeuf C."/>
            <person name="Casali M."/>
            <person name="Russ C."/>
            <person name="Lennon N."/>
            <person name="Chapman S.B."/>
            <person name="Erlich R."/>
            <person name="Young S.K."/>
            <person name="Yandava C."/>
            <person name="Zeng Q."/>
            <person name="Alvarado L."/>
            <person name="Anderson S."/>
            <person name="Berlin A."/>
            <person name="Chen Z."/>
            <person name="Freedman E."/>
            <person name="Gellesch M."/>
            <person name="Goldberg J."/>
            <person name="Green L."/>
            <person name="Griggs A."/>
            <person name="Gujja S."/>
            <person name="Heilman E.R."/>
            <person name="Heiman D."/>
            <person name="Hollinger A."/>
            <person name="Howarth C."/>
            <person name="Larson L."/>
            <person name="Mehta T."/>
            <person name="Pearson M."/>
            <person name="Roberts A."/>
            <person name="Ryan E."/>
            <person name="Saif S."/>
            <person name="Shea T."/>
            <person name="Shenoy N."/>
            <person name="Sisk P."/>
            <person name="Stolte C."/>
            <person name="Sykes S."/>
            <person name="White J."/>
            <person name="Yu Q."/>
            <person name="Coleman M.L."/>
            <person name="Huang K.H."/>
            <person name="Weigele P.R."/>
            <person name="DeFrancesco A.S."/>
            <person name="Kern S.E."/>
            <person name="Thompson L.R."/>
            <person name="Fu R."/>
            <person name="Hombeck B."/>
            <person name="Chisholm S.W."/>
            <person name="Haas B."/>
            <person name="Nusbaum C."/>
            <person name="Birren B."/>
        </authorList>
    </citation>
    <scope>NUCLEOTIDE SEQUENCE [LARGE SCALE GENOMIC DNA]</scope>
    <source>
        <strain evidence="1 2">P-RSM1</strain>
    </source>
</reference>
<dbReference type="Proteomes" id="UP000201235">
    <property type="component" value="Segment"/>
</dbReference>
<organism evidence="1 2">
    <name type="scientific">Cyanophage P-RSM1</name>
    <dbReference type="NCBI Taxonomy" id="536444"/>
    <lineage>
        <taxon>Viruses</taxon>
        <taxon>Duplodnaviria</taxon>
        <taxon>Heunggongvirae</taxon>
        <taxon>Uroviricota</taxon>
        <taxon>Caudoviricetes</taxon>
        <taxon>Pantevenvirales</taxon>
        <taxon>Kyanoviridae</taxon>
        <taxon>Emcearvirus</taxon>
        <taxon>Emcearvirus gerard</taxon>
    </lineage>
</organism>
<dbReference type="KEGG" id="vg:15312100"/>
<evidence type="ECO:0000313" key="1">
    <source>
        <dbReference type="EMBL" id="AGH26446.1"/>
    </source>
</evidence>
<evidence type="ECO:0000313" key="2">
    <source>
        <dbReference type="Proteomes" id="UP000201235"/>
    </source>
</evidence>
<keyword evidence="2" id="KW-1185">Reference proteome</keyword>
<dbReference type="OrthoDB" id="9334at10239"/>
<dbReference type="RefSeq" id="YP_007877681.1">
    <property type="nucleotide sequence ID" value="NC_021071.1"/>
</dbReference>
<proteinExistence type="predicted"/>
<name>M4QGF4_9CAUD</name>
<dbReference type="EMBL" id="HQ634175">
    <property type="protein sequence ID" value="AGH26446.1"/>
    <property type="molecule type" value="Genomic_DNA"/>
</dbReference>
<dbReference type="GeneID" id="15312100"/>
<gene>
    <name evidence="1" type="ORF">CPPG_00130</name>
</gene>
<sequence>MAVKVPAQNKRAFEDVMKALGGDDYAYYLFDVTKIEQPDSKKKVQIALKVLVPQAKRATATSNISGALQKAGYEIQPQKANEINVPITKDKKQFIRISVKPENTKGSGGGAAATKIQETAQCVYAAMRYYCGDVKNFTIDDYKCGMKHTDAPDVRIEEIMDMSKEWKESSWAGANEIFKKIGGTGWKFVRGDATIDDGAIKNAFNRVKKQTRLSSEDKWNPADIWMVKANKINQVKAHLDKEVTIDCLNNALNQLIKDNLLVGISLKKIEGSPNMTLKNASSAQERKDNEKAHFAKYDLTFDNGRRSDNHPMDVYLYYGNGTFEKFQARNFGGESKGDWKLELKGKSAAQGKIQGQVLRDLISDIVKGPVPQEAEWNKCTGNEYDQEIFELLKKYNAKGFNEETAMEFITDAKQAWKYSKLSGLRLLDWMSNHKKKDQIMKEIYLYASSQSDKSSVYWKLQ</sequence>